<name>A0A7W1WUZ1_9BACL</name>
<dbReference type="AlphaFoldDB" id="A0A7W1WUZ1"/>
<keyword evidence="5" id="KW-1185">Reference proteome</keyword>
<comment type="caution">
    <text evidence="4">The sequence shown here is derived from an EMBL/GenBank/DDBJ whole genome shotgun (WGS) entry which is preliminary data.</text>
</comment>
<keyword evidence="1" id="KW-0175">Coiled coil</keyword>
<organism evidence="4 5">
    <name type="scientific">Paenactinomyces guangxiensis</name>
    <dbReference type="NCBI Taxonomy" id="1490290"/>
    <lineage>
        <taxon>Bacteria</taxon>
        <taxon>Bacillati</taxon>
        <taxon>Bacillota</taxon>
        <taxon>Bacilli</taxon>
        <taxon>Bacillales</taxon>
        <taxon>Thermoactinomycetaceae</taxon>
        <taxon>Paenactinomyces</taxon>
    </lineage>
</organism>
<gene>
    <name evidence="4" type="ORF">H1191_20345</name>
</gene>
<evidence type="ECO:0000313" key="4">
    <source>
        <dbReference type="EMBL" id="MBA4496590.1"/>
    </source>
</evidence>
<feature type="coiled-coil region" evidence="1">
    <location>
        <begin position="164"/>
        <end position="225"/>
    </location>
</feature>
<evidence type="ECO:0000313" key="5">
    <source>
        <dbReference type="Proteomes" id="UP000535491"/>
    </source>
</evidence>
<feature type="domain" description="Transposase DDE" evidence="3">
    <location>
        <begin position="386"/>
        <end position="509"/>
    </location>
</feature>
<dbReference type="RefSeq" id="WP_181755133.1">
    <property type="nucleotide sequence ID" value="NZ_JACEIQ010000063.1"/>
</dbReference>
<dbReference type="PANTHER" id="PTHR33408:SF2">
    <property type="entry name" value="TRANSPOSASE DDE DOMAIN-CONTAINING PROTEIN"/>
    <property type="match status" value="1"/>
</dbReference>
<dbReference type="EMBL" id="JACEIQ010000063">
    <property type="protein sequence ID" value="MBA4496590.1"/>
    <property type="molecule type" value="Genomic_DNA"/>
</dbReference>
<dbReference type="PANTHER" id="PTHR33408">
    <property type="entry name" value="TRANSPOSASE"/>
    <property type="match status" value="1"/>
</dbReference>
<reference evidence="4 5" key="1">
    <citation type="submission" date="2020-07" db="EMBL/GenBank/DDBJ databases">
        <authorList>
            <person name="Feng H."/>
        </authorList>
    </citation>
    <scope>NUCLEOTIDE SEQUENCE [LARGE SCALE GENOMIC DNA]</scope>
    <source>
        <strain evidence="5">s-10</strain>
    </source>
</reference>
<dbReference type="Pfam" id="PF13751">
    <property type="entry name" value="DDE_Tnp_1_6"/>
    <property type="match status" value="1"/>
</dbReference>
<evidence type="ECO:0000259" key="3">
    <source>
        <dbReference type="Pfam" id="PF13751"/>
    </source>
</evidence>
<dbReference type="InterPro" id="IPR008490">
    <property type="entry name" value="Transposase_InsH_N"/>
</dbReference>
<dbReference type="NCBIfam" id="NF033551">
    <property type="entry name" value="transpos_IS1182"/>
    <property type="match status" value="1"/>
</dbReference>
<dbReference type="Proteomes" id="UP000535491">
    <property type="component" value="Unassembled WGS sequence"/>
</dbReference>
<dbReference type="InterPro" id="IPR025668">
    <property type="entry name" value="Tnp_DDE_dom"/>
</dbReference>
<proteinExistence type="predicted"/>
<dbReference type="Pfam" id="PF05598">
    <property type="entry name" value="DUF772"/>
    <property type="match status" value="1"/>
</dbReference>
<feature type="domain" description="Transposase InsH N-terminal" evidence="2">
    <location>
        <begin position="19"/>
        <end position="109"/>
    </location>
</feature>
<protein>
    <submittedName>
        <fullName evidence="4">IS1182 family transposase</fullName>
    </submittedName>
</protein>
<dbReference type="InterPro" id="IPR047629">
    <property type="entry name" value="IS1182_transpos"/>
</dbReference>
<sequence>MSNATFVDYSMNQLFLPMDLEELIPPRHVVRVVNDAIDQVKDDVFLKHYPGGGRSSYHPKMMTKIIVFAYTQKIYSSRLIAKAVRENIPFMWLSARQTPDFRTINRFRSERMKQTIDEVFSSILQLLIEEGYIKLENYFLDGTKIEANANRYTYVWKKNVDRHQKNLQVKIHDLLCEIDEIEKQEMQTYQDHDLEELGEHSTLTAEKLEETVAQLEQRLQEEPENKPLQKRVKKIQDEYLPRYQRYEEQQAIFQERNSYSKTDHDATFMRTKEDHLQNGQLKPCYNLQVGTENQFIVGYSVHQRPGDTKCMISHLEGVRAKLGTLPKAIIADAGYGSEENYAYLDRWNVKAYVKFNTFHRENSKKWKRDISKVENWSYDEEKDEFICAGDKRLTFRNETKEQTDSGYEITKRNYQCHECEGCPLREQCTKSTTGRQISVSPALMEYKKKAREILGSDHGRTLSVQRSIEVESVFGHFKENRSLRRFFLRGLPKVSIEVGLLSLAHNLLKKTAAQMKSTGDKVG</sequence>
<evidence type="ECO:0000259" key="2">
    <source>
        <dbReference type="Pfam" id="PF05598"/>
    </source>
</evidence>
<evidence type="ECO:0000256" key="1">
    <source>
        <dbReference type="SAM" id="Coils"/>
    </source>
</evidence>
<accession>A0A7W1WUZ1</accession>